<proteinExistence type="predicted"/>
<gene>
    <name evidence="1" type="ORF">BU25DRAFT_424157</name>
</gene>
<sequence length="392" mass="44437">MFAYLQQLHESLYFPSDFFFGLEYITTRTAGQMPSRSKTIRRCAFKLPKNNKYQCQKAGDKYQPKIKLWYCRFHDRHAQDRCPVPVTWAGRGAQCGQLGHLDEESGKKLCERHAMKSKGDGWPQMRDVPSTERQDSLKGKHVEHVDAQIDAESNAPSDIEDVPLGSELHEQMVPPKDDCIQAEMLTDDKHRLATLKLEEPTFIAPEEESGPTPTAIIDAHALDYDAFLGALPKETLDKLTIRKTPGEPRDLGRPPRMRVDSLFPSPTSTPLKEDTAISSPTATAHAAYRDVVQSLGNTRLQIVPPRRTPQARIDFLSAQDAQSPTHIAATYVQCCVCLEKHGEYNMRQVESCKHRYRDLCFRKAVKIGGLRRFNCSSCRAWMEGRQKEMNGH</sequence>
<reference evidence="1" key="1">
    <citation type="journal article" date="2020" name="Stud. Mycol.">
        <title>101 Dothideomycetes genomes: a test case for predicting lifestyles and emergence of pathogens.</title>
        <authorList>
            <person name="Haridas S."/>
            <person name="Albert R."/>
            <person name="Binder M."/>
            <person name="Bloem J."/>
            <person name="Labutti K."/>
            <person name="Salamov A."/>
            <person name="Andreopoulos B."/>
            <person name="Baker S."/>
            <person name="Barry K."/>
            <person name="Bills G."/>
            <person name="Bluhm B."/>
            <person name="Cannon C."/>
            <person name="Castanera R."/>
            <person name="Culley D."/>
            <person name="Daum C."/>
            <person name="Ezra D."/>
            <person name="Gonzalez J."/>
            <person name="Henrissat B."/>
            <person name="Kuo A."/>
            <person name="Liang C."/>
            <person name="Lipzen A."/>
            <person name="Lutzoni F."/>
            <person name="Magnuson J."/>
            <person name="Mondo S."/>
            <person name="Nolan M."/>
            <person name="Ohm R."/>
            <person name="Pangilinan J."/>
            <person name="Park H.-J."/>
            <person name="Ramirez L."/>
            <person name="Alfaro M."/>
            <person name="Sun H."/>
            <person name="Tritt A."/>
            <person name="Yoshinaga Y."/>
            <person name="Zwiers L.-H."/>
            <person name="Turgeon B."/>
            <person name="Goodwin S."/>
            <person name="Spatafora J."/>
            <person name="Crous P."/>
            <person name="Grigoriev I."/>
        </authorList>
    </citation>
    <scope>NUCLEOTIDE SEQUENCE</scope>
    <source>
        <strain evidence="1">CBS 525.71</strain>
    </source>
</reference>
<name>A0ACB6RRP9_9PLEO</name>
<evidence type="ECO:0000313" key="2">
    <source>
        <dbReference type="Proteomes" id="UP000799754"/>
    </source>
</evidence>
<accession>A0ACB6RRP9</accession>
<protein>
    <submittedName>
        <fullName evidence="1">Uncharacterized protein</fullName>
    </submittedName>
</protein>
<organism evidence="1 2">
    <name type="scientific">Macroventuria anomochaeta</name>
    <dbReference type="NCBI Taxonomy" id="301207"/>
    <lineage>
        <taxon>Eukaryota</taxon>
        <taxon>Fungi</taxon>
        <taxon>Dikarya</taxon>
        <taxon>Ascomycota</taxon>
        <taxon>Pezizomycotina</taxon>
        <taxon>Dothideomycetes</taxon>
        <taxon>Pleosporomycetidae</taxon>
        <taxon>Pleosporales</taxon>
        <taxon>Pleosporineae</taxon>
        <taxon>Didymellaceae</taxon>
        <taxon>Macroventuria</taxon>
    </lineage>
</organism>
<keyword evidence="2" id="KW-1185">Reference proteome</keyword>
<dbReference type="Proteomes" id="UP000799754">
    <property type="component" value="Unassembled WGS sequence"/>
</dbReference>
<comment type="caution">
    <text evidence="1">The sequence shown here is derived from an EMBL/GenBank/DDBJ whole genome shotgun (WGS) entry which is preliminary data.</text>
</comment>
<evidence type="ECO:0000313" key="1">
    <source>
        <dbReference type="EMBL" id="KAF2624377.1"/>
    </source>
</evidence>
<dbReference type="EMBL" id="MU006731">
    <property type="protein sequence ID" value="KAF2624377.1"/>
    <property type="molecule type" value="Genomic_DNA"/>
</dbReference>